<name>A0ABV9VMM0_9ACTN</name>
<gene>
    <name evidence="2" type="ORF">ACFPIJ_07370</name>
</gene>
<evidence type="ECO:0000313" key="2">
    <source>
        <dbReference type="EMBL" id="MFC4997641.1"/>
    </source>
</evidence>
<dbReference type="InterPro" id="IPR007278">
    <property type="entry name" value="DUF397"/>
</dbReference>
<dbReference type="EMBL" id="JBHSIU010000010">
    <property type="protein sequence ID" value="MFC4997641.1"/>
    <property type="molecule type" value="Genomic_DNA"/>
</dbReference>
<accession>A0ABV9VMM0</accession>
<organism evidence="2 3">
    <name type="scientific">Dactylosporangium cerinum</name>
    <dbReference type="NCBI Taxonomy" id="1434730"/>
    <lineage>
        <taxon>Bacteria</taxon>
        <taxon>Bacillati</taxon>
        <taxon>Actinomycetota</taxon>
        <taxon>Actinomycetes</taxon>
        <taxon>Micromonosporales</taxon>
        <taxon>Micromonosporaceae</taxon>
        <taxon>Dactylosporangium</taxon>
    </lineage>
</organism>
<comment type="caution">
    <text evidence="2">The sequence shown here is derived from an EMBL/GenBank/DDBJ whole genome shotgun (WGS) entry which is preliminary data.</text>
</comment>
<protein>
    <submittedName>
        <fullName evidence="2">DUF397 domain-containing protein</fullName>
    </submittedName>
</protein>
<sequence>MRESQEPIWQKSRKCDVANCLEVAEAGSEILIRDSLRPEAVLRVSRTDWDVFVAGIAAGDFRFA</sequence>
<proteinExistence type="predicted"/>
<keyword evidence="3" id="KW-1185">Reference proteome</keyword>
<feature type="domain" description="DUF397" evidence="1">
    <location>
        <begin position="9"/>
        <end position="56"/>
    </location>
</feature>
<dbReference type="RefSeq" id="WP_380114178.1">
    <property type="nucleotide sequence ID" value="NZ_JBHSIU010000010.1"/>
</dbReference>
<dbReference type="Pfam" id="PF04149">
    <property type="entry name" value="DUF397"/>
    <property type="match status" value="1"/>
</dbReference>
<reference evidence="3" key="1">
    <citation type="journal article" date="2019" name="Int. J. Syst. Evol. Microbiol.">
        <title>The Global Catalogue of Microorganisms (GCM) 10K type strain sequencing project: providing services to taxonomists for standard genome sequencing and annotation.</title>
        <authorList>
            <consortium name="The Broad Institute Genomics Platform"/>
            <consortium name="The Broad Institute Genome Sequencing Center for Infectious Disease"/>
            <person name="Wu L."/>
            <person name="Ma J."/>
        </authorList>
    </citation>
    <scope>NUCLEOTIDE SEQUENCE [LARGE SCALE GENOMIC DNA]</scope>
    <source>
        <strain evidence="3">CGMCC 4.7152</strain>
    </source>
</reference>
<dbReference type="Proteomes" id="UP001595912">
    <property type="component" value="Unassembled WGS sequence"/>
</dbReference>
<evidence type="ECO:0000259" key="1">
    <source>
        <dbReference type="Pfam" id="PF04149"/>
    </source>
</evidence>
<evidence type="ECO:0000313" key="3">
    <source>
        <dbReference type="Proteomes" id="UP001595912"/>
    </source>
</evidence>